<accession>A0A433Q930</accession>
<dbReference type="EMBL" id="RBNJ01010832">
    <property type="protein sequence ID" value="RUS26285.1"/>
    <property type="molecule type" value="Genomic_DNA"/>
</dbReference>
<dbReference type="PANTHER" id="PTHR31104">
    <property type="entry name" value="PEPTIDE-N4-(N-ACETYL-BETA-GLUCOSAMINYL)ASPARAGINE AMIDASE A PROTEIN"/>
    <property type="match status" value="1"/>
</dbReference>
<evidence type="ECO:0000256" key="1">
    <source>
        <dbReference type="SAM" id="SignalP"/>
    </source>
</evidence>
<gene>
    <name evidence="3" type="ORF">BC938DRAFT_470976</name>
</gene>
<feature type="signal peptide" evidence="1">
    <location>
        <begin position="1"/>
        <end position="18"/>
    </location>
</feature>
<evidence type="ECO:0000313" key="4">
    <source>
        <dbReference type="Proteomes" id="UP000274822"/>
    </source>
</evidence>
<keyword evidence="1" id="KW-0732">Signal</keyword>
<feature type="non-terminal residue" evidence="3">
    <location>
        <position position="373"/>
    </location>
</feature>
<dbReference type="Pfam" id="PF12222">
    <property type="entry name" value="PNGaseA"/>
    <property type="match status" value="2"/>
</dbReference>
<feature type="chain" id="PRO_5019563126" evidence="1">
    <location>
        <begin position="19"/>
        <end position="373"/>
    </location>
</feature>
<evidence type="ECO:0000313" key="3">
    <source>
        <dbReference type="EMBL" id="RUS26285.1"/>
    </source>
</evidence>
<keyword evidence="4" id="KW-1185">Reference proteome</keyword>
<protein>
    <submittedName>
        <fullName evidence="3">Peptide N-acetyl-beta-D-glucosaminyl asparaginase amidase A-domain-containing protein</fullName>
    </submittedName>
</protein>
<dbReference type="Proteomes" id="UP000274822">
    <property type="component" value="Unassembled WGS sequence"/>
</dbReference>
<organism evidence="3 4">
    <name type="scientific">Jimgerdemannia flammicorona</name>
    <dbReference type="NCBI Taxonomy" id="994334"/>
    <lineage>
        <taxon>Eukaryota</taxon>
        <taxon>Fungi</taxon>
        <taxon>Fungi incertae sedis</taxon>
        <taxon>Mucoromycota</taxon>
        <taxon>Mucoromycotina</taxon>
        <taxon>Endogonomycetes</taxon>
        <taxon>Endogonales</taxon>
        <taxon>Endogonaceae</taxon>
        <taxon>Jimgerdemannia</taxon>
    </lineage>
</organism>
<dbReference type="InterPro" id="IPR056948">
    <property type="entry name" value="PNGaseA_N"/>
</dbReference>
<feature type="domain" description="Peptide N-acetyl-beta-D-glucosaminyl asparaginase amidase A N-terminal" evidence="2">
    <location>
        <begin position="304"/>
        <end position="372"/>
    </location>
</feature>
<name>A0A433Q930_9FUNG</name>
<reference evidence="3 4" key="1">
    <citation type="journal article" date="2018" name="New Phytol.">
        <title>Phylogenomics of Endogonaceae and evolution of mycorrhizas within Mucoromycota.</title>
        <authorList>
            <person name="Chang Y."/>
            <person name="Desiro A."/>
            <person name="Na H."/>
            <person name="Sandor L."/>
            <person name="Lipzen A."/>
            <person name="Clum A."/>
            <person name="Barry K."/>
            <person name="Grigoriev I.V."/>
            <person name="Martin F.M."/>
            <person name="Stajich J.E."/>
            <person name="Smith M.E."/>
            <person name="Bonito G."/>
            <person name="Spatafora J.W."/>
        </authorList>
    </citation>
    <scope>NUCLEOTIDE SEQUENCE [LARGE SCALE GENOMIC DNA]</scope>
    <source>
        <strain evidence="3 4">AD002</strain>
    </source>
</reference>
<proteinExistence type="predicted"/>
<feature type="domain" description="Peptide N-acetyl-beta-D-glucosaminyl asparaginase amidase A N-terminal" evidence="2">
    <location>
        <begin position="70"/>
        <end position="273"/>
    </location>
</feature>
<dbReference type="InterPro" id="IPR021102">
    <property type="entry name" value="PNGase_A"/>
</dbReference>
<sequence>MHFLAALTAFLLPAACLADPNISVNPGSIKLGARLAGHLHRPPSFAVVPHNLQKVSHPFEVDVPLKVPRTKACTVNVVQHEFVFSFGKPFVGNFTPPVEKECNGPWEMVVLEMTGSSRGRQYDRIAGLWIGGFLRTSTPEPTNAGILWKFQKDVTSYSSTLTVPQTVVMDLSNLVTAELNGTYTVTVDLAFYSADAHANLDDVPDLVVPISAGAESSAWFSLQSDSSVGARNVTLPRNLRRAVVEVYANGQINDEFWYVNAPNSYIQLLNQTGTGNGAYWRWRWSREDFVFGMLTRLSSVPTYPGPYREILVFIDNKLAGATVTFPVIFSGERASVMVPMLSIGALNIPSYYIDVTPFVGLLVDGKRHQIGLQ</sequence>
<evidence type="ECO:0000259" key="2">
    <source>
        <dbReference type="Pfam" id="PF12222"/>
    </source>
</evidence>
<dbReference type="AlphaFoldDB" id="A0A433Q930"/>
<comment type="caution">
    <text evidence="3">The sequence shown here is derived from an EMBL/GenBank/DDBJ whole genome shotgun (WGS) entry which is preliminary data.</text>
</comment>